<keyword evidence="6" id="KW-0833">Ubl conjugation pathway</keyword>
<keyword evidence="3" id="KW-0479">Metal-binding</keyword>
<dbReference type="SUPFAM" id="SSF57850">
    <property type="entry name" value="RING/U-box"/>
    <property type="match status" value="2"/>
</dbReference>
<dbReference type="InterPro" id="IPR044066">
    <property type="entry name" value="TRIAD_supradom"/>
</dbReference>
<dbReference type="GeneID" id="19204271"/>
<keyword evidence="2" id="KW-0808">Transferase</keyword>
<dbReference type="Gene3D" id="3.30.40.10">
    <property type="entry name" value="Zinc/RING finger domain, C3HC4 (zinc finger)"/>
    <property type="match status" value="1"/>
</dbReference>
<dbReference type="GO" id="GO:0004842">
    <property type="term" value="F:ubiquitin-protein transferase activity"/>
    <property type="evidence" value="ECO:0007669"/>
    <property type="project" value="TreeGrafter"/>
</dbReference>
<evidence type="ECO:0000313" key="10">
    <source>
        <dbReference type="EMBL" id="EIW74297.1"/>
    </source>
</evidence>
<dbReference type="Pfam" id="PF22191">
    <property type="entry name" value="IBR_1"/>
    <property type="match status" value="1"/>
</dbReference>
<feature type="region of interest" description="Disordered" evidence="8">
    <location>
        <begin position="1"/>
        <end position="44"/>
    </location>
</feature>
<dbReference type="EMBL" id="JH711593">
    <property type="protein sequence ID" value="EIW74297.1"/>
    <property type="molecule type" value="Genomic_DNA"/>
</dbReference>
<evidence type="ECO:0000256" key="2">
    <source>
        <dbReference type="ARBA" id="ARBA00022679"/>
    </source>
</evidence>
<keyword evidence="4" id="KW-0677">Repeat</keyword>
<feature type="compositionally biased region" description="Polar residues" evidence="8">
    <location>
        <begin position="1"/>
        <end position="13"/>
    </location>
</feature>
<evidence type="ECO:0000259" key="9">
    <source>
        <dbReference type="PROSITE" id="PS51873"/>
    </source>
</evidence>
<feature type="domain" description="RING-type" evidence="9">
    <location>
        <begin position="436"/>
        <end position="631"/>
    </location>
</feature>
<dbReference type="InterPro" id="IPR051628">
    <property type="entry name" value="LUBAC_E3_Ligases"/>
</dbReference>
<dbReference type="PROSITE" id="PS51873">
    <property type="entry name" value="TRIAD"/>
    <property type="match status" value="1"/>
</dbReference>
<keyword evidence="7" id="KW-0862">Zinc</keyword>
<dbReference type="GO" id="GO:0097039">
    <property type="term" value="P:protein linear polyubiquitination"/>
    <property type="evidence" value="ECO:0007669"/>
    <property type="project" value="TreeGrafter"/>
</dbReference>
<dbReference type="Proteomes" id="UP000053558">
    <property type="component" value="Unassembled WGS sequence"/>
</dbReference>
<dbReference type="PROSITE" id="PS00518">
    <property type="entry name" value="ZF_RING_1"/>
    <property type="match status" value="1"/>
</dbReference>
<evidence type="ECO:0000313" key="11">
    <source>
        <dbReference type="Proteomes" id="UP000053558"/>
    </source>
</evidence>
<dbReference type="GO" id="GO:0008270">
    <property type="term" value="F:zinc ion binding"/>
    <property type="evidence" value="ECO:0007669"/>
    <property type="project" value="UniProtKB-KW"/>
</dbReference>
<dbReference type="PANTHER" id="PTHR22770">
    <property type="entry name" value="UBIQUITIN CONJUGATING ENZYME 7 INTERACTING PROTEIN-RELATED"/>
    <property type="match status" value="1"/>
</dbReference>
<dbReference type="GO" id="GO:0043130">
    <property type="term" value="F:ubiquitin binding"/>
    <property type="evidence" value="ECO:0007669"/>
    <property type="project" value="TreeGrafter"/>
</dbReference>
<evidence type="ECO:0000256" key="8">
    <source>
        <dbReference type="SAM" id="MobiDB-lite"/>
    </source>
</evidence>
<name>R7SEY1_CONPW</name>
<sequence>MVTRIQSTPTEVANDNVLDGEYEGHRNAKGKAPEFPTLTGPPNEKRTPLLVSGCLVTFDDGLAIKHVVSSFDLRVVHVSGLPINTAAGDVQNLLLSHGIDTTHFVVTSVDSTAQTLYSTATALTSADHASTLSSLSYNGRPLDVSISAYTPPCSMRLTSTDSDPNTLHISWPAPCVDYTVVYIDDDGGDTSARTKVPLLNGGLCAGRPVRVRLNTLPPGTREPPLHWRANSIVLTDVPLWAKDEDVRAFAGSPFVRRMEGRLFDAQAAVRWTERDVGWASRGAVRFEMVSEGPDPVDGVVRVKARYERAEDARRAMEGLERMGCGYMARGKREVRMGELVECVVEAPEDVFCRVQGKWYELGKAARSRRKDACKLWVERLESTVRVHLSGVTQEAVGPVKVRVEELIRGEKARCDWPDEAGEEQEDRLTAITCDGLASSCPVCLGQVSSPVSIGCTHVYCRACLVHFLASAASISSANDGPRMFPLQCVGGDGKCNAPIAMDVIHRILTPERLGALLETCTQICALSSNENGGTDEFARCPSCFSRVCTVYRPVVEPDVEERKTSAWVTEQSGRVAPCPSCGVLIEKGEGCNHVACRCGAHICWRCMGTFERKDVYRHMNEAHGGIGAPGLLPEVDMQEQRMLIREAEERQRAFGLGQMPWAQRRAGERV</sequence>
<organism evidence="10 11">
    <name type="scientific">Coniophora puteana (strain RWD-64-598)</name>
    <name type="common">Brown rot fungus</name>
    <dbReference type="NCBI Taxonomy" id="741705"/>
    <lineage>
        <taxon>Eukaryota</taxon>
        <taxon>Fungi</taxon>
        <taxon>Dikarya</taxon>
        <taxon>Basidiomycota</taxon>
        <taxon>Agaricomycotina</taxon>
        <taxon>Agaricomycetes</taxon>
        <taxon>Agaricomycetidae</taxon>
        <taxon>Boletales</taxon>
        <taxon>Coniophorineae</taxon>
        <taxon>Coniophoraceae</taxon>
        <taxon>Coniophora</taxon>
    </lineage>
</organism>
<dbReference type="OrthoDB" id="1431934at2759"/>
<dbReference type="eggNOG" id="KOG1812">
    <property type="taxonomic scope" value="Eukaryota"/>
</dbReference>
<dbReference type="InterPro" id="IPR027370">
    <property type="entry name" value="Znf-RING_euk"/>
</dbReference>
<dbReference type="Pfam" id="PF13445">
    <property type="entry name" value="zf-RING_UBOX"/>
    <property type="match status" value="1"/>
</dbReference>
<comment type="pathway">
    <text evidence="1">Protein modification; protein ubiquitination.</text>
</comment>
<evidence type="ECO:0000256" key="6">
    <source>
        <dbReference type="ARBA" id="ARBA00022786"/>
    </source>
</evidence>
<protein>
    <recommendedName>
        <fullName evidence="9">RING-type domain-containing protein</fullName>
    </recommendedName>
</protein>
<keyword evidence="5" id="KW-0863">Zinc-finger</keyword>
<evidence type="ECO:0000256" key="5">
    <source>
        <dbReference type="ARBA" id="ARBA00022771"/>
    </source>
</evidence>
<gene>
    <name evidence="10" type="ORF">CONPUDRAFT_160335</name>
</gene>
<evidence type="ECO:0000256" key="7">
    <source>
        <dbReference type="ARBA" id="ARBA00022833"/>
    </source>
</evidence>
<evidence type="ECO:0000256" key="1">
    <source>
        <dbReference type="ARBA" id="ARBA00004906"/>
    </source>
</evidence>
<dbReference type="PANTHER" id="PTHR22770:SF13">
    <property type="entry name" value="RING-TYPE DOMAIN-CONTAINING PROTEIN"/>
    <property type="match status" value="1"/>
</dbReference>
<dbReference type="InterPro" id="IPR017907">
    <property type="entry name" value="Znf_RING_CS"/>
</dbReference>
<dbReference type="GO" id="GO:0043161">
    <property type="term" value="P:proteasome-mediated ubiquitin-dependent protein catabolic process"/>
    <property type="evidence" value="ECO:0007669"/>
    <property type="project" value="TreeGrafter"/>
</dbReference>
<dbReference type="GO" id="GO:0000151">
    <property type="term" value="C:ubiquitin ligase complex"/>
    <property type="evidence" value="ECO:0007669"/>
    <property type="project" value="TreeGrafter"/>
</dbReference>
<dbReference type="Gene3D" id="1.20.120.1750">
    <property type="match status" value="1"/>
</dbReference>
<evidence type="ECO:0000256" key="4">
    <source>
        <dbReference type="ARBA" id="ARBA00022737"/>
    </source>
</evidence>
<evidence type="ECO:0000256" key="3">
    <source>
        <dbReference type="ARBA" id="ARBA00022723"/>
    </source>
</evidence>
<proteinExistence type="predicted"/>
<accession>R7SEY1</accession>
<dbReference type="KEGG" id="cput:CONPUDRAFT_160335"/>
<reference evidence="11" key="1">
    <citation type="journal article" date="2012" name="Science">
        <title>The Paleozoic origin of enzymatic lignin decomposition reconstructed from 31 fungal genomes.</title>
        <authorList>
            <person name="Floudas D."/>
            <person name="Binder M."/>
            <person name="Riley R."/>
            <person name="Barry K."/>
            <person name="Blanchette R.A."/>
            <person name="Henrissat B."/>
            <person name="Martinez A.T."/>
            <person name="Otillar R."/>
            <person name="Spatafora J.W."/>
            <person name="Yadav J.S."/>
            <person name="Aerts A."/>
            <person name="Benoit I."/>
            <person name="Boyd A."/>
            <person name="Carlson A."/>
            <person name="Copeland A."/>
            <person name="Coutinho P.M."/>
            <person name="de Vries R.P."/>
            <person name="Ferreira P."/>
            <person name="Findley K."/>
            <person name="Foster B."/>
            <person name="Gaskell J."/>
            <person name="Glotzer D."/>
            <person name="Gorecki P."/>
            <person name="Heitman J."/>
            <person name="Hesse C."/>
            <person name="Hori C."/>
            <person name="Igarashi K."/>
            <person name="Jurgens J.A."/>
            <person name="Kallen N."/>
            <person name="Kersten P."/>
            <person name="Kohler A."/>
            <person name="Kuees U."/>
            <person name="Kumar T.K.A."/>
            <person name="Kuo A."/>
            <person name="LaButti K."/>
            <person name="Larrondo L.F."/>
            <person name="Lindquist E."/>
            <person name="Ling A."/>
            <person name="Lombard V."/>
            <person name="Lucas S."/>
            <person name="Lundell T."/>
            <person name="Martin R."/>
            <person name="McLaughlin D.J."/>
            <person name="Morgenstern I."/>
            <person name="Morin E."/>
            <person name="Murat C."/>
            <person name="Nagy L.G."/>
            <person name="Nolan M."/>
            <person name="Ohm R.A."/>
            <person name="Patyshakuliyeva A."/>
            <person name="Rokas A."/>
            <person name="Ruiz-Duenas F.J."/>
            <person name="Sabat G."/>
            <person name="Salamov A."/>
            <person name="Samejima M."/>
            <person name="Schmutz J."/>
            <person name="Slot J.C."/>
            <person name="St John F."/>
            <person name="Stenlid J."/>
            <person name="Sun H."/>
            <person name="Sun S."/>
            <person name="Syed K."/>
            <person name="Tsang A."/>
            <person name="Wiebenga A."/>
            <person name="Young D."/>
            <person name="Pisabarro A."/>
            <person name="Eastwood D.C."/>
            <person name="Martin F."/>
            <person name="Cullen D."/>
            <person name="Grigoriev I.V."/>
            <person name="Hibbett D.S."/>
        </authorList>
    </citation>
    <scope>NUCLEOTIDE SEQUENCE [LARGE SCALE GENOMIC DNA]</scope>
    <source>
        <strain evidence="11">RWD-64-598 SS2</strain>
    </source>
</reference>
<keyword evidence="11" id="KW-1185">Reference proteome</keyword>
<dbReference type="AlphaFoldDB" id="R7SEY1"/>
<dbReference type="RefSeq" id="XP_007775649.1">
    <property type="nucleotide sequence ID" value="XM_007777459.1"/>
</dbReference>
<dbReference type="InterPro" id="IPR013083">
    <property type="entry name" value="Znf_RING/FYVE/PHD"/>
</dbReference>